<accession>A0A560L3N0</accession>
<sequence>MNTVAFNKLASTSVLALSLVLSGCATKLNLEAPYDEMSFEKALPETDPPAPVQVVETPKVLPLPGQLKPVPAKAGKEEKLPPEQAIAKANKAARMEPTRAGYINAIQVYPWTEGALYRLYASPEKVSTIGLQPGEELVDVSTGDTVRWVVGDTSSGQGNSRRVHILVKPTLPDIQTNLVVLTDRRAYHLELVSTKQTYMASISWTYPTDTLVALHKQNVAAQESEQRIADRGVRLDNLNFRYRIEGDDPPWRPVRAFDDGRKVYIQMPSGLSQGEAPPLFVAGADGRPNLVNYRVRGSYYIVDRMFGAAELRLGEDPQRIVRIIRIDARPVSQSFSSTGNAS</sequence>
<dbReference type="Proteomes" id="UP000321304">
    <property type="component" value="Unassembled WGS sequence"/>
</dbReference>
<organism evidence="4 5">
    <name type="scientific">Bradyrhizobium macuxiense</name>
    <dbReference type="NCBI Taxonomy" id="1755647"/>
    <lineage>
        <taxon>Bacteria</taxon>
        <taxon>Pseudomonadati</taxon>
        <taxon>Pseudomonadota</taxon>
        <taxon>Alphaproteobacteria</taxon>
        <taxon>Hyphomicrobiales</taxon>
        <taxon>Nitrobacteraceae</taxon>
        <taxon>Bradyrhizobium</taxon>
    </lineage>
</organism>
<dbReference type="AlphaFoldDB" id="A0A560L3N0"/>
<proteinExistence type="inferred from homology"/>
<evidence type="ECO:0000256" key="3">
    <source>
        <dbReference type="SAM" id="SignalP"/>
    </source>
</evidence>
<dbReference type="Gene3D" id="2.60.40.2500">
    <property type="match status" value="1"/>
</dbReference>
<dbReference type="InterPro" id="IPR033645">
    <property type="entry name" value="VirB9/CagX/TrbG_C"/>
</dbReference>
<protein>
    <submittedName>
        <fullName evidence="4">Type IV secretion system protein VirB9</fullName>
    </submittedName>
</protein>
<dbReference type="RefSeq" id="WP_146991423.1">
    <property type="nucleotide sequence ID" value="NZ_VITY01000015.1"/>
</dbReference>
<evidence type="ECO:0000313" key="5">
    <source>
        <dbReference type="Proteomes" id="UP000321304"/>
    </source>
</evidence>
<evidence type="ECO:0000256" key="2">
    <source>
        <dbReference type="ARBA" id="ARBA00022729"/>
    </source>
</evidence>
<evidence type="ECO:0000256" key="1">
    <source>
        <dbReference type="ARBA" id="ARBA00006135"/>
    </source>
</evidence>
<dbReference type="NCBIfam" id="TIGR02775">
    <property type="entry name" value="TrbG_Ti"/>
    <property type="match status" value="1"/>
</dbReference>
<name>A0A560L3N0_9BRAD</name>
<dbReference type="EMBL" id="VITY01000015">
    <property type="protein sequence ID" value="TWB89922.1"/>
    <property type="molecule type" value="Genomic_DNA"/>
</dbReference>
<dbReference type="OrthoDB" id="9815808at2"/>
<dbReference type="InterPro" id="IPR014142">
    <property type="entry name" value="TrbG_Ti"/>
</dbReference>
<comment type="caution">
    <text evidence="4">The sequence shown here is derived from an EMBL/GenBank/DDBJ whole genome shotgun (WGS) entry which is preliminary data.</text>
</comment>
<comment type="similarity">
    <text evidence="1">Belongs to the TrbG/VirB9 family.</text>
</comment>
<keyword evidence="2 3" id="KW-0732">Signal</keyword>
<dbReference type="InterPro" id="IPR038161">
    <property type="entry name" value="VirB9/CagX/TrbG_C_sf"/>
</dbReference>
<gene>
    <name evidence="4" type="ORF">FBZ93_11534</name>
</gene>
<dbReference type="Pfam" id="PF03524">
    <property type="entry name" value="CagX"/>
    <property type="match status" value="1"/>
</dbReference>
<evidence type="ECO:0000313" key="4">
    <source>
        <dbReference type="EMBL" id="TWB89922.1"/>
    </source>
</evidence>
<dbReference type="CDD" id="cd06911">
    <property type="entry name" value="VirB9_CagX_TrbG"/>
    <property type="match status" value="1"/>
</dbReference>
<reference evidence="4 5" key="1">
    <citation type="submission" date="2019-06" db="EMBL/GenBank/DDBJ databases">
        <title>Genomic Encyclopedia of Type Strains, Phase IV (KMG-V): Genome sequencing to study the core and pangenomes of soil and plant-associated prokaryotes.</title>
        <authorList>
            <person name="Whitman W."/>
        </authorList>
    </citation>
    <scope>NUCLEOTIDE SEQUENCE [LARGE SCALE GENOMIC DNA]</scope>
    <source>
        <strain evidence="4 5">BR 10355</strain>
    </source>
</reference>
<keyword evidence="5" id="KW-1185">Reference proteome</keyword>
<feature type="signal peptide" evidence="3">
    <location>
        <begin position="1"/>
        <end position="16"/>
    </location>
</feature>
<dbReference type="InterPro" id="IPR010258">
    <property type="entry name" value="Conjugal_tfr_TrbG/VirB9/CagX"/>
</dbReference>
<feature type="chain" id="PRO_5022060312" evidence="3">
    <location>
        <begin position="17"/>
        <end position="342"/>
    </location>
</feature>